<evidence type="ECO:0000313" key="5">
    <source>
        <dbReference type="Proteomes" id="UP001142055"/>
    </source>
</evidence>
<dbReference type="OrthoDB" id="2333384at2759"/>
<dbReference type="PANTHER" id="PTHR11188">
    <property type="entry name" value="ARRESTIN DOMAIN CONTAINING PROTEIN"/>
    <property type="match status" value="1"/>
</dbReference>
<sequence length="323" mass="36383">MPFLKRQSNKYTNSGSRRSEKSKSHEFVRSTSKTDRSIMNIILDDNDIYQGGQSVHGHVVIDLIADVPLSECYIKLFCIGKVGWTDNPGLRDEGHSYNIQRLLLEYFYRLDDGPISFFPAGRHEIPFEFLLPEEALPSSFQSRFGSISYTIEAKIGEHERKRDILVDMPITRNLWLTVGGTSEKDFGVLSFASGNISMQATLDKKGYFRGEDIRVNLMIDNNSSANVKPRVTFYQTQIYMTGERHKTVENSLTEAVDGDEVPAHSLVEDGSILVKIPVNIPLSIKSDLITLKYFVHVTLDIPLATDIHVNLPVIVTSRAALEN</sequence>
<dbReference type="InterPro" id="IPR014752">
    <property type="entry name" value="Arrestin-like_C"/>
</dbReference>
<organism evidence="4 5">
    <name type="scientific">Blomia tropicalis</name>
    <name type="common">Mite</name>
    <dbReference type="NCBI Taxonomy" id="40697"/>
    <lineage>
        <taxon>Eukaryota</taxon>
        <taxon>Metazoa</taxon>
        <taxon>Ecdysozoa</taxon>
        <taxon>Arthropoda</taxon>
        <taxon>Chelicerata</taxon>
        <taxon>Arachnida</taxon>
        <taxon>Acari</taxon>
        <taxon>Acariformes</taxon>
        <taxon>Sarcoptiformes</taxon>
        <taxon>Astigmata</taxon>
        <taxon>Glycyphagoidea</taxon>
        <taxon>Echimyopodidae</taxon>
        <taxon>Blomia</taxon>
    </lineage>
</organism>
<gene>
    <name evidence="4" type="ORF">RDWZM_001853</name>
</gene>
<dbReference type="InterPro" id="IPR014756">
    <property type="entry name" value="Ig_E-set"/>
</dbReference>
<accession>A0A9Q0MBH4</accession>
<dbReference type="InterPro" id="IPR050357">
    <property type="entry name" value="Arrestin_domain-protein"/>
</dbReference>
<feature type="domain" description="Arrestin C-terminal-like" evidence="3">
    <location>
        <begin position="192"/>
        <end position="320"/>
    </location>
</feature>
<evidence type="ECO:0000256" key="2">
    <source>
        <dbReference type="SAM" id="MobiDB-lite"/>
    </source>
</evidence>
<proteinExistence type="inferred from homology"/>
<dbReference type="Pfam" id="PF00339">
    <property type="entry name" value="Arrestin_N"/>
    <property type="match status" value="1"/>
</dbReference>
<dbReference type="Gene3D" id="2.60.40.640">
    <property type="match status" value="2"/>
</dbReference>
<dbReference type="InterPro" id="IPR011021">
    <property type="entry name" value="Arrestin-like_N"/>
</dbReference>
<dbReference type="OMA" id="TNRGFKH"/>
<evidence type="ECO:0000313" key="4">
    <source>
        <dbReference type="EMBL" id="KAJ6223308.1"/>
    </source>
</evidence>
<comment type="caution">
    <text evidence="4">The sequence shown here is derived from an EMBL/GenBank/DDBJ whole genome shotgun (WGS) entry which is preliminary data.</text>
</comment>
<feature type="region of interest" description="Disordered" evidence="2">
    <location>
        <begin position="1"/>
        <end position="31"/>
    </location>
</feature>
<dbReference type="SMART" id="SM01017">
    <property type="entry name" value="Arrestin_C"/>
    <property type="match status" value="1"/>
</dbReference>
<protein>
    <recommendedName>
        <fullName evidence="3">Arrestin C-terminal-like domain-containing protein</fullName>
    </recommendedName>
</protein>
<evidence type="ECO:0000256" key="1">
    <source>
        <dbReference type="ARBA" id="ARBA00005298"/>
    </source>
</evidence>
<name>A0A9Q0MBH4_BLOTA</name>
<feature type="compositionally biased region" description="Basic and acidic residues" evidence="2">
    <location>
        <begin position="17"/>
        <end position="31"/>
    </location>
</feature>
<dbReference type="GO" id="GO:0005737">
    <property type="term" value="C:cytoplasm"/>
    <property type="evidence" value="ECO:0007669"/>
    <property type="project" value="TreeGrafter"/>
</dbReference>
<dbReference type="GO" id="GO:0015031">
    <property type="term" value="P:protein transport"/>
    <property type="evidence" value="ECO:0007669"/>
    <property type="project" value="TreeGrafter"/>
</dbReference>
<dbReference type="Pfam" id="PF02752">
    <property type="entry name" value="Arrestin_C"/>
    <property type="match status" value="1"/>
</dbReference>
<dbReference type="AlphaFoldDB" id="A0A9Q0MBH4"/>
<dbReference type="SUPFAM" id="SSF81296">
    <property type="entry name" value="E set domains"/>
    <property type="match status" value="2"/>
</dbReference>
<dbReference type="EMBL" id="JAPWDV010000001">
    <property type="protein sequence ID" value="KAJ6223308.1"/>
    <property type="molecule type" value="Genomic_DNA"/>
</dbReference>
<reference evidence="4" key="1">
    <citation type="submission" date="2022-12" db="EMBL/GenBank/DDBJ databases">
        <title>Genome assemblies of Blomia tropicalis.</title>
        <authorList>
            <person name="Cui Y."/>
        </authorList>
    </citation>
    <scope>NUCLEOTIDE SEQUENCE</scope>
    <source>
        <tissue evidence="4">Adult mites</tissue>
    </source>
</reference>
<comment type="similarity">
    <text evidence="1">Belongs to the arrestin family.</text>
</comment>
<dbReference type="Proteomes" id="UP001142055">
    <property type="component" value="Chromosome 1"/>
</dbReference>
<keyword evidence="5" id="KW-1185">Reference proteome</keyword>
<evidence type="ECO:0000259" key="3">
    <source>
        <dbReference type="SMART" id="SM01017"/>
    </source>
</evidence>
<dbReference type="PANTHER" id="PTHR11188:SF17">
    <property type="entry name" value="FI21816P1"/>
    <property type="match status" value="1"/>
</dbReference>
<dbReference type="InterPro" id="IPR011022">
    <property type="entry name" value="Arrestin_C-like"/>
</dbReference>